<organism evidence="2 3">
    <name type="scientific">Corynebacterium diphtheriae</name>
    <dbReference type="NCBI Taxonomy" id="1717"/>
    <lineage>
        <taxon>Bacteria</taxon>
        <taxon>Bacillati</taxon>
        <taxon>Actinomycetota</taxon>
        <taxon>Actinomycetes</taxon>
        <taxon>Mycobacteriales</taxon>
        <taxon>Corynebacteriaceae</taxon>
        <taxon>Corynebacterium</taxon>
    </lineage>
</organism>
<evidence type="ECO:0000259" key="1">
    <source>
        <dbReference type="Pfam" id="PF02541"/>
    </source>
</evidence>
<accession>A0A811FZ02</accession>
<dbReference type="Pfam" id="PF02541">
    <property type="entry name" value="Ppx-GppA"/>
    <property type="match status" value="1"/>
</dbReference>
<feature type="domain" description="Ppx/GppA phosphatase N-terminal" evidence="1">
    <location>
        <begin position="18"/>
        <end position="60"/>
    </location>
</feature>
<dbReference type="EMBL" id="CADDAV010000008">
    <property type="protein sequence ID" value="CAB0586025.1"/>
    <property type="molecule type" value="Genomic_DNA"/>
</dbReference>
<name>A0A811FZ02_CORDP</name>
<proteinExistence type="predicted"/>
<protein>
    <submittedName>
        <fullName evidence="2">Phosphatase</fullName>
    </submittedName>
</protein>
<dbReference type="InterPro" id="IPR003695">
    <property type="entry name" value="Ppx_GppA_N"/>
</dbReference>
<dbReference type="RefSeq" id="WP_088290543.1">
    <property type="nucleotide sequence ID" value="NZ_CAJDYE010000011.1"/>
</dbReference>
<gene>
    <name evidence="2" type="ORF">CIP107547_00495</name>
</gene>
<dbReference type="Gene3D" id="3.30.420.150">
    <property type="entry name" value="Exopolyphosphatase. Domain 2"/>
    <property type="match status" value="1"/>
</dbReference>
<dbReference type="Proteomes" id="UP000480222">
    <property type="component" value="Unassembled WGS sequence"/>
</dbReference>
<sequence length="75" mass="8081">MRLGVLDVGSNTVHLVAVNASQGGRPRSGALVAESAMRALNIERLEICPWALREGVILRRTEQGIVPEETSKGDE</sequence>
<evidence type="ECO:0000313" key="2">
    <source>
        <dbReference type="EMBL" id="CAB0586025.1"/>
    </source>
</evidence>
<comment type="caution">
    <text evidence="2">The sequence shown here is derived from an EMBL/GenBank/DDBJ whole genome shotgun (WGS) entry which is preliminary data.</text>
</comment>
<evidence type="ECO:0000313" key="3">
    <source>
        <dbReference type="Proteomes" id="UP000480222"/>
    </source>
</evidence>
<dbReference type="AlphaFoldDB" id="A0A811FZ02"/>
<reference evidence="2 3" key="1">
    <citation type="submission" date="2020-02" db="EMBL/GenBank/DDBJ databases">
        <authorList>
            <person name="Brisse S."/>
        </authorList>
    </citation>
    <scope>NUCLEOTIDE SEQUENCE [LARGE SCALE GENOMIC DNA]</scope>
    <source>
        <strain evidence="2">CIP107547</strain>
    </source>
</reference>